<keyword evidence="2" id="KW-1185">Reference proteome</keyword>
<dbReference type="EMBL" id="BEZZ01016077">
    <property type="protein sequence ID" value="GCC39338.1"/>
    <property type="molecule type" value="Genomic_DNA"/>
</dbReference>
<dbReference type="Proteomes" id="UP000287033">
    <property type="component" value="Unassembled WGS sequence"/>
</dbReference>
<evidence type="ECO:0000313" key="1">
    <source>
        <dbReference type="EMBL" id="GCC39338.1"/>
    </source>
</evidence>
<reference evidence="1 2" key="1">
    <citation type="journal article" date="2018" name="Nat. Ecol. Evol.">
        <title>Shark genomes provide insights into elasmobranch evolution and the origin of vertebrates.</title>
        <authorList>
            <person name="Hara Y"/>
            <person name="Yamaguchi K"/>
            <person name="Onimaru K"/>
            <person name="Kadota M"/>
            <person name="Koyanagi M"/>
            <person name="Keeley SD"/>
            <person name="Tatsumi K"/>
            <person name="Tanaka K"/>
            <person name="Motone F"/>
            <person name="Kageyama Y"/>
            <person name="Nozu R"/>
            <person name="Adachi N"/>
            <person name="Nishimura O"/>
            <person name="Nakagawa R"/>
            <person name="Tanegashima C"/>
            <person name="Kiyatake I"/>
            <person name="Matsumoto R"/>
            <person name="Murakumo K"/>
            <person name="Nishida K"/>
            <person name="Terakita A"/>
            <person name="Kuratani S"/>
            <person name="Sato K"/>
            <person name="Hyodo S Kuraku.S."/>
        </authorList>
    </citation>
    <scope>NUCLEOTIDE SEQUENCE [LARGE SCALE GENOMIC DNA]</scope>
</reference>
<gene>
    <name evidence="1" type="ORF">chiPu_0023147</name>
</gene>
<evidence type="ECO:0000313" key="2">
    <source>
        <dbReference type="Proteomes" id="UP000287033"/>
    </source>
</evidence>
<protein>
    <submittedName>
        <fullName evidence="1">Uncharacterized protein</fullName>
    </submittedName>
</protein>
<comment type="caution">
    <text evidence="1">The sequence shown here is derived from an EMBL/GenBank/DDBJ whole genome shotgun (WGS) entry which is preliminary data.</text>
</comment>
<sequence length="108" mass="11578">MGEYVSACLGRGCPAFPSALRMRAHALLHTLPPPAVAVMLCRVVRTCRPLASPHRCLCLRLPCRGQGRRAVSASAQRRSDFVKGEGVPALARRKAAVWGNMTASVPNS</sequence>
<name>A0A401T9K8_CHIPU</name>
<dbReference type="AlphaFoldDB" id="A0A401T9K8"/>
<accession>A0A401T9K8</accession>
<proteinExistence type="predicted"/>
<organism evidence="1 2">
    <name type="scientific">Chiloscyllium punctatum</name>
    <name type="common">Brownbanded bambooshark</name>
    <name type="synonym">Hemiscyllium punctatum</name>
    <dbReference type="NCBI Taxonomy" id="137246"/>
    <lineage>
        <taxon>Eukaryota</taxon>
        <taxon>Metazoa</taxon>
        <taxon>Chordata</taxon>
        <taxon>Craniata</taxon>
        <taxon>Vertebrata</taxon>
        <taxon>Chondrichthyes</taxon>
        <taxon>Elasmobranchii</taxon>
        <taxon>Galeomorphii</taxon>
        <taxon>Galeoidea</taxon>
        <taxon>Orectolobiformes</taxon>
        <taxon>Hemiscylliidae</taxon>
        <taxon>Chiloscyllium</taxon>
    </lineage>
</organism>